<proteinExistence type="predicted"/>
<evidence type="ECO:0000313" key="2">
    <source>
        <dbReference type="Proteomes" id="UP000631114"/>
    </source>
</evidence>
<sequence length="119" mass="13879">MVSNQRLDRISSLPKEVCNLVLESSQIRDAVKTSFLSKCWRYRWMSMHNLVFELKDTNLMNFVAKVLFLHNDVISKFEIRNFLDCGAVALMSINGCMLSRKTLSHLVLLFHRQKPPHQV</sequence>
<comment type="caution">
    <text evidence="1">The sequence shown here is derived from an EMBL/GenBank/DDBJ whole genome shotgun (WGS) entry which is preliminary data.</text>
</comment>
<dbReference type="Proteomes" id="UP000631114">
    <property type="component" value="Unassembled WGS sequence"/>
</dbReference>
<name>A0A835I3H0_9MAGN</name>
<dbReference type="OrthoDB" id="612216at2759"/>
<dbReference type="PANTHER" id="PTHR31639:SF256">
    <property type="entry name" value="OS07G0242900 PROTEIN"/>
    <property type="match status" value="1"/>
</dbReference>
<evidence type="ECO:0000313" key="1">
    <source>
        <dbReference type="EMBL" id="KAF9609407.1"/>
    </source>
</evidence>
<dbReference type="EMBL" id="JADFTS010000004">
    <property type="protein sequence ID" value="KAF9609407.1"/>
    <property type="molecule type" value="Genomic_DNA"/>
</dbReference>
<dbReference type="AlphaFoldDB" id="A0A835I3H0"/>
<protein>
    <recommendedName>
        <fullName evidence="3">F-box domain-containing protein</fullName>
    </recommendedName>
</protein>
<keyword evidence="2" id="KW-1185">Reference proteome</keyword>
<reference evidence="1 2" key="1">
    <citation type="submission" date="2020-10" db="EMBL/GenBank/DDBJ databases">
        <title>The Coptis chinensis genome and diversification of protoberbering-type alkaloids.</title>
        <authorList>
            <person name="Wang B."/>
            <person name="Shu S."/>
            <person name="Song C."/>
            <person name="Liu Y."/>
        </authorList>
    </citation>
    <scope>NUCLEOTIDE SEQUENCE [LARGE SCALE GENOMIC DNA]</scope>
    <source>
        <strain evidence="1">HL-2020</strain>
        <tissue evidence="1">Leaf</tissue>
    </source>
</reference>
<dbReference type="InterPro" id="IPR036047">
    <property type="entry name" value="F-box-like_dom_sf"/>
</dbReference>
<gene>
    <name evidence="1" type="ORF">IFM89_015748</name>
</gene>
<evidence type="ECO:0008006" key="3">
    <source>
        <dbReference type="Google" id="ProtNLM"/>
    </source>
</evidence>
<organism evidence="1 2">
    <name type="scientific">Coptis chinensis</name>
    <dbReference type="NCBI Taxonomy" id="261450"/>
    <lineage>
        <taxon>Eukaryota</taxon>
        <taxon>Viridiplantae</taxon>
        <taxon>Streptophyta</taxon>
        <taxon>Embryophyta</taxon>
        <taxon>Tracheophyta</taxon>
        <taxon>Spermatophyta</taxon>
        <taxon>Magnoliopsida</taxon>
        <taxon>Ranunculales</taxon>
        <taxon>Ranunculaceae</taxon>
        <taxon>Coptidoideae</taxon>
        <taxon>Coptis</taxon>
    </lineage>
</organism>
<dbReference type="SUPFAM" id="SSF81383">
    <property type="entry name" value="F-box domain"/>
    <property type="match status" value="1"/>
</dbReference>
<accession>A0A835I3H0</accession>
<dbReference type="PANTHER" id="PTHR31639">
    <property type="entry name" value="F-BOX PROTEIN-LIKE"/>
    <property type="match status" value="1"/>
</dbReference>